<sequence length="255" mass="29430">MDDYVGYRFLPTEQEIISYFLERKTRLPSWTSPTILEVQNICKFEPWDLPKHSPLPPDDRVWYFFNVPASMSPNSNRTCRKTNIGYWKVTGKPRRIRDKQGKKEIGYRKILVFHIGRHPNGVKTNWVMHEYRSCNVPSNKVEYALFRLERKPGDSSDTCNEASGDSAFDSTNDVAAASEVNDNLSEELKLLLDSNRPDCNSLSQLLPPIQPEQRTSYFELDGNSPSEQMEDETEATDTDIFFTEFDAEITQITNI</sequence>
<evidence type="ECO:0000313" key="1">
    <source>
        <dbReference type="EMBL" id="KAJ4721778.1"/>
    </source>
</evidence>
<name>A0ACC1YFJ5_MELAZ</name>
<reference evidence="1 2" key="1">
    <citation type="journal article" date="2023" name="Science">
        <title>Complex scaffold remodeling in plant triterpene biosynthesis.</title>
        <authorList>
            <person name="De La Pena R."/>
            <person name="Hodgson H."/>
            <person name="Liu J.C."/>
            <person name="Stephenson M.J."/>
            <person name="Martin A.C."/>
            <person name="Owen C."/>
            <person name="Harkess A."/>
            <person name="Leebens-Mack J."/>
            <person name="Jimenez L.E."/>
            <person name="Osbourn A."/>
            <person name="Sattely E.S."/>
        </authorList>
    </citation>
    <scope>NUCLEOTIDE SEQUENCE [LARGE SCALE GENOMIC DNA]</scope>
    <source>
        <strain evidence="2">cv. JPN11</strain>
        <tissue evidence="1">Leaf</tissue>
    </source>
</reference>
<comment type="caution">
    <text evidence="1">The sequence shown here is derived from an EMBL/GenBank/DDBJ whole genome shotgun (WGS) entry which is preliminary data.</text>
</comment>
<proteinExistence type="predicted"/>
<protein>
    <submittedName>
        <fullName evidence="1">NAC domain containing protein</fullName>
    </submittedName>
</protein>
<evidence type="ECO:0000313" key="2">
    <source>
        <dbReference type="Proteomes" id="UP001164539"/>
    </source>
</evidence>
<keyword evidence="2" id="KW-1185">Reference proteome</keyword>
<dbReference type="Proteomes" id="UP001164539">
    <property type="component" value="Chromosome 4"/>
</dbReference>
<organism evidence="1 2">
    <name type="scientific">Melia azedarach</name>
    <name type="common">Chinaberry tree</name>
    <dbReference type="NCBI Taxonomy" id="155640"/>
    <lineage>
        <taxon>Eukaryota</taxon>
        <taxon>Viridiplantae</taxon>
        <taxon>Streptophyta</taxon>
        <taxon>Embryophyta</taxon>
        <taxon>Tracheophyta</taxon>
        <taxon>Spermatophyta</taxon>
        <taxon>Magnoliopsida</taxon>
        <taxon>eudicotyledons</taxon>
        <taxon>Gunneridae</taxon>
        <taxon>Pentapetalae</taxon>
        <taxon>rosids</taxon>
        <taxon>malvids</taxon>
        <taxon>Sapindales</taxon>
        <taxon>Meliaceae</taxon>
        <taxon>Melia</taxon>
    </lineage>
</organism>
<accession>A0ACC1YFJ5</accession>
<gene>
    <name evidence="1" type="ORF">OWV82_009428</name>
</gene>
<dbReference type="EMBL" id="CM051397">
    <property type="protein sequence ID" value="KAJ4721778.1"/>
    <property type="molecule type" value="Genomic_DNA"/>
</dbReference>